<gene>
    <name evidence="2" type="ORF">LtaPh_2911300</name>
</gene>
<comment type="caution">
    <text evidence="2">The sequence shown here is derived from an EMBL/GenBank/DDBJ whole genome shotgun (WGS) entry which is preliminary data.</text>
</comment>
<feature type="compositionally biased region" description="Polar residues" evidence="1">
    <location>
        <begin position="495"/>
        <end position="505"/>
    </location>
</feature>
<accession>A0A640KL98</accession>
<evidence type="ECO:0000313" key="2">
    <source>
        <dbReference type="EMBL" id="GET90383.1"/>
    </source>
</evidence>
<keyword evidence="3" id="KW-1185">Reference proteome</keyword>
<feature type="region of interest" description="Disordered" evidence="1">
    <location>
        <begin position="372"/>
        <end position="415"/>
    </location>
</feature>
<proteinExistence type="predicted"/>
<name>A0A640KL98_LEITA</name>
<feature type="region of interest" description="Disordered" evidence="1">
    <location>
        <begin position="202"/>
        <end position="227"/>
    </location>
</feature>
<feature type="region of interest" description="Disordered" evidence="1">
    <location>
        <begin position="421"/>
        <end position="440"/>
    </location>
</feature>
<feature type="region of interest" description="Disordered" evidence="1">
    <location>
        <begin position="475"/>
        <end position="505"/>
    </location>
</feature>
<dbReference type="VEuPathDB" id="TriTrypDB:LtaPh_2911300"/>
<sequence>MRFSASTQQLLDELAAREHRVLQQLRELSGMNESPIAPSRPYASLPITPERLNTDSPHQASSKPLPQRPLCPLDATEHQEYQVKKPSWPPQVNVHHDAYDPSCGTVSSLERDLQRLQYLLRHPPLMGTQAAIAKAGKEDGAEVADAKQLQQHLPMTHGDRDVAVAREKRTREAWRPNLSTSPVTPEVKRDRQEMGVYYAPPPPLTPLPSHAEASPHLPENGSTSPARCSAVLSMDDEPRGEDVALTTDALANFSQGASGVITRGAEDQFRRVNATMFPEQSSTKAVVGLQASPYRERDDTVPREACSRQGAASAVAPSAVAWQRSPVRWFSSTQTVTSTSKYTPQKELREEGEEGVTMLCVSALETWAAHHSAHSVPRETEDFHSASISTSPPPTRTSQVSRPPLSSSRTGELSNVHATLRSALPRTSSPPRIAEPSPSVCAKTRPLGVASAALTFLTPSLDENEAAQLFGATLPGKAAPPQETLRRGSGHHNRSVSAEPQTSCAASASPRSVIRTTALCALKAFYTRQSTAGALTTPLWEEGTPSPERQR</sequence>
<feature type="region of interest" description="Disordered" evidence="1">
    <location>
        <begin position="32"/>
        <end position="69"/>
    </location>
</feature>
<evidence type="ECO:0000313" key="3">
    <source>
        <dbReference type="Proteomes" id="UP000419144"/>
    </source>
</evidence>
<dbReference type="OrthoDB" id="264782at2759"/>
<protein>
    <submittedName>
        <fullName evidence="2">Uncharacterized protein</fullName>
    </submittedName>
</protein>
<reference evidence="2" key="1">
    <citation type="submission" date="2019-11" db="EMBL/GenBank/DDBJ databases">
        <title>Leishmania tarentolae CDS.</title>
        <authorList>
            <person name="Goto Y."/>
            <person name="Yamagishi J."/>
        </authorList>
    </citation>
    <scope>NUCLEOTIDE SEQUENCE [LARGE SCALE GENOMIC DNA]</scope>
    <source>
        <strain evidence="2">Parrot Tar II</strain>
    </source>
</reference>
<dbReference type="AlphaFoldDB" id="A0A640KL98"/>
<dbReference type="Proteomes" id="UP000419144">
    <property type="component" value="Unassembled WGS sequence"/>
</dbReference>
<dbReference type="EMBL" id="BLBS01000041">
    <property type="protein sequence ID" value="GET90383.1"/>
    <property type="molecule type" value="Genomic_DNA"/>
</dbReference>
<feature type="compositionally biased region" description="Polar residues" evidence="1">
    <location>
        <begin position="405"/>
        <end position="415"/>
    </location>
</feature>
<feature type="compositionally biased region" description="Polar residues" evidence="1">
    <location>
        <begin position="54"/>
        <end position="64"/>
    </location>
</feature>
<evidence type="ECO:0000256" key="1">
    <source>
        <dbReference type="SAM" id="MobiDB-lite"/>
    </source>
</evidence>
<organism evidence="2 3">
    <name type="scientific">Leishmania tarentolae</name>
    <name type="common">Sauroleishmania tarentolae</name>
    <dbReference type="NCBI Taxonomy" id="5689"/>
    <lineage>
        <taxon>Eukaryota</taxon>
        <taxon>Discoba</taxon>
        <taxon>Euglenozoa</taxon>
        <taxon>Kinetoplastea</taxon>
        <taxon>Metakinetoplastina</taxon>
        <taxon>Trypanosomatida</taxon>
        <taxon>Trypanosomatidae</taxon>
        <taxon>Leishmaniinae</taxon>
        <taxon>Leishmania</taxon>
        <taxon>lizard Leishmania</taxon>
    </lineage>
</organism>